<evidence type="ECO:0000256" key="2">
    <source>
        <dbReference type="ARBA" id="ARBA00022525"/>
    </source>
</evidence>
<evidence type="ECO:0000256" key="3">
    <source>
        <dbReference type="ARBA" id="ARBA00022729"/>
    </source>
</evidence>
<feature type="domain" description="SD-repeat containing protein B" evidence="5">
    <location>
        <begin position="53"/>
        <end position="132"/>
    </location>
</feature>
<keyword evidence="9" id="KW-1185">Reference proteome</keyword>
<proteinExistence type="predicted"/>
<dbReference type="InterPro" id="IPR033764">
    <property type="entry name" value="Sdr_B"/>
</dbReference>
<organism evidence="7 10">
    <name type="scientific">Streptomyces acidiscabies</name>
    <dbReference type="NCBI Taxonomy" id="42234"/>
    <lineage>
        <taxon>Bacteria</taxon>
        <taxon>Bacillati</taxon>
        <taxon>Actinomycetota</taxon>
        <taxon>Actinomycetes</taxon>
        <taxon>Kitasatosporales</taxon>
        <taxon>Streptomycetaceae</taxon>
        <taxon>Streptomyces</taxon>
    </lineage>
</organism>
<dbReference type="GeneID" id="69808653"/>
<evidence type="ECO:0000313" key="9">
    <source>
        <dbReference type="Proteomes" id="UP001272987"/>
    </source>
</evidence>
<dbReference type="GO" id="GO:0005576">
    <property type="term" value="C:extracellular region"/>
    <property type="evidence" value="ECO:0007669"/>
    <property type="project" value="UniProtKB-SubCell"/>
</dbReference>
<evidence type="ECO:0000259" key="6">
    <source>
        <dbReference type="Pfam" id="PF17802"/>
    </source>
</evidence>
<dbReference type="EMBL" id="JARAWC010000018">
    <property type="protein sequence ID" value="MDX2962809.1"/>
    <property type="molecule type" value="Genomic_DNA"/>
</dbReference>
<name>A0AAP6EHF5_9ACTN</name>
<dbReference type="Pfam" id="PF17210">
    <property type="entry name" value="SdrD_B"/>
    <property type="match status" value="6"/>
</dbReference>
<feature type="domain" description="SD-repeat containing protein B" evidence="5">
    <location>
        <begin position="1004"/>
        <end position="1115"/>
    </location>
</feature>
<comment type="caution">
    <text evidence="7">The sequence shown here is derived from an EMBL/GenBank/DDBJ whole genome shotgun (WGS) entry which is preliminary data.</text>
</comment>
<dbReference type="PANTHER" id="PTHR23303">
    <property type="entry name" value="CARBOXYPEPTIDASE REGULATORY REGION-CONTAINING"/>
    <property type="match status" value="1"/>
</dbReference>
<evidence type="ECO:0000313" key="8">
    <source>
        <dbReference type="EMBL" id="MDX3020893.1"/>
    </source>
</evidence>
<feature type="domain" description="SD-repeat containing protein B" evidence="5">
    <location>
        <begin position="642"/>
        <end position="767"/>
    </location>
</feature>
<comment type="subcellular location">
    <subcellularLocation>
        <location evidence="1">Secreted</location>
    </subcellularLocation>
</comment>
<sequence>MRKETLRRRVRRRIAVGLVLAVCAAGAPVAQAASAPGPAKGKGSGDGTVTVRVVTEVNADGAYDSALEPGMAGVTVTLTDDAGQKLTATTDADGLATFTPASSALTGGKYRIEVKNPDTATYQPAIAGLGTGADVIRSNTGFVDVSGGTAATYTTGFWEPDVYYPENPTLVTAGLAKGDAPAMQGLLQFDGNLTTTPPGDAVTQLTENTAQQAVFGIGTDRTGNVFMGTSVKRHTEYGPAGPVNAIYRYNGTSKAVTTFTTLPGDLTKHDATGNYLHDDAIYSKVGREGLGDVDVSGDGKTLYAVNLNDSKLYKVPIDGTGDGVTAGTQASYAIPKPASCEGEWHPYGIGVRGKRVLVGGVCGAETTVSDTAAWGDPSKLSAHVSEFKGGSFSELTSYALDFGRGCAYRFTGTPDTAYRCDDATTVGAQMSGDWEAWNERVPVREEHSFVSAPQPMLSNIEIADNGDLIMGFRDRFGDMQGNQTYSFGSTTTQVSAVAAGDVLRSCVSGTTYTLESNGSCGSFTGANPGNKQGPGGGEFYDDTTVLSDASHDQITEGGLALQPYRKKLWTNAFDPWTNQAYEQGAREWVADGSVPTRKRADQSGTIIGNLRIKSTWSDGANLFGKGNGLADLELISTPPPVQVGNRVWYDANGDGIQDPSEPPIPGVVVTLTAPDGTKLTATTDANGEYYIGTTQGLEPNTTYDVAFDPAGADTSGLPGTPAPKDLQFTKANAGSDTHLNSKPDSAGKTTVAVGDPGYTNHDVDAGLTPLNKLGDYVWYDENGDGIQDPTEKPAPGITVKLIDPATGQTIKTTTTGTDGKYLFEDLPDGKYKVCFDKPANYQWTKQNAGASGNDSVVDPSTGCSAEVTLGPTNRADLTQDAGLTPLNKVGDYVWYDDNGNGIQDPTEKPASGIPVKLIDPATGQTIKTTTTGTDGKYLFDDLPDGKYKVCFDKPAGYQWTKQNAGASGNDSVVDPATGCSAEITLGPTNRADLTQDAGLTPLNKVGDYVWYDENDNGIQDPSEKPASGIPVKLIDPATGNTVKTTTTGTDGKYLFDDLPDGSYKVCFTAPAGYQFTKQNAGASGNDSVVDPKTGCSAPVTLGPSNRTDLTLDAGLVPLNKLGDYVWYDDNANGIQDKGEKPTPGVTVKLIDPATGKTLKTTKTDAQGKYLFDNLPDGKYKVCFDKPNGYQWTKPNAGGVGNDSVVNQKSGCSNPVTLGPGHRSDLTLDAGLVKELGVTVLTTDAKTGTPLGSTVVQLWRSVNGKKTLVGECSTPVNGKCAFGKLPPGTYYAVVKDVPEGYDLPKNPTTKTYQLTVKNNGLIIKIPIPRGEPCKGKKC</sequence>
<evidence type="ECO:0000259" key="5">
    <source>
        <dbReference type="Pfam" id="PF17210"/>
    </source>
</evidence>
<feature type="domain" description="SpaA-like prealbumin fold" evidence="6">
    <location>
        <begin position="1237"/>
        <end position="1323"/>
    </location>
</feature>
<protein>
    <submittedName>
        <fullName evidence="7">SdrD B-like domain-containing protein</fullName>
    </submittedName>
</protein>
<feature type="domain" description="SD-repeat containing protein B" evidence="5">
    <location>
        <begin position="772"/>
        <end position="883"/>
    </location>
</feature>
<dbReference type="EMBL" id="JARAWP010000014">
    <property type="protein sequence ID" value="MDX3020893.1"/>
    <property type="molecule type" value="Genomic_DNA"/>
</dbReference>
<evidence type="ECO:0000313" key="7">
    <source>
        <dbReference type="EMBL" id="MDX2962809.1"/>
    </source>
</evidence>
<dbReference type="InterPro" id="IPR051417">
    <property type="entry name" value="SDr/BOS_complex"/>
</dbReference>
<keyword evidence="2" id="KW-0964">Secreted</keyword>
<dbReference type="Gene3D" id="2.60.40.10">
    <property type="entry name" value="Immunoglobulins"/>
    <property type="match status" value="7"/>
</dbReference>
<dbReference type="Proteomes" id="UP001282288">
    <property type="component" value="Unassembled WGS sequence"/>
</dbReference>
<dbReference type="SUPFAM" id="SSF49478">
    <property type="entry name" value="Cna protein B-type domain"/>
    <property type="match status" value="1"/>
</dbReference>
<evidence type="ECO:0000313" key="10">
    <source>
        <dbReference type="Proteomes" id="UP001282288"/>
    </source>
</evidence>
<feature type="domain" description="SD-repeat containing protein B" evidence="5">
    <location>
        <begin position="1120"/>
        <end position="1231"/>
    </location>
</feature>
<dbReference type="SUPFAM" id="SSF117074">
    <property type="entry name" value="Hypothetical protein PA1324"/>
    <property type="match status" value="5"/>
</dbReference>
<evidence type="ECO:0000256" key="1">
    <source>
        <dbReference type="ARBA" id="ARBA00004613"/>
    </source>
</evidence>
<keyword evidence="3 4" id="KW-0732">Signal</keyword>
<dbReference type="PANTHER" id="PTHR23303:SF15">
    <property type="entry name" value="COLOSSIN-A"/>
    <property type="match status" value="1"/>
</dbReference>
<dbReference type="Proteomes" id="UP001272987">
    <property type="component" value="Unassembled WGS sequence"/>
</dbReference>
<feature type="chain" id="PRO_5042825678" evidence="4">
    <location>
        <begin position="33"/>
        <end position="1337"/>
    </location>
</feature>
<reference evidence="7 9" key="1">
    <citation type="journal article" date="2023" name="Microb. Genom.">
        <title>Mesoterricola silvestris gen. nov., sp. nov., Mesoterricola sediminis sp. nov., Geothrix oryzae sp. nov., Geothrix edaphica sp. nov., Geothrix rubra sp. nov., and Geothrix limicola sp. nov., six novel members of Acidobacteriota isolated from soils.</title>
        <authorList>
            <person name="Weisberg A.J."/>
            <person name="Pearce E."/>
            <person name="Kramer C.G."/>
            <person name="Chang J.H."/>
            <person name="Clarke C.R."/>
        </authorList>
    </citation>
    <scope>NUCLEOTIDE SEQUENCE</scope>
    <source>
        <strain evidence="8 9">NB05-1H</strain>
        <strain evidence="7">NRRL_B-16521</strain>
    </source>
</reference>
<accession>A0AAP6EHF5</accession>
<dbReference type="Pfam" id="PF17802">
    <property type="entry name" value="SpaA"/>
    <property type="match status" value="1"/>
</dbReference>
<dbReference type="InterPro" id="IPR041033">
    <property type="entry name" value="SpaA_PFL_dom_1"/>
</dbReference>
<dbReference type="RefSeq" id="WP_059045222.1">
    <property type="nucleotide sequence ID" value="NZ_BCMK01000027.1"/>
</dbReference>
<dbReference type="GO" id="GO:0005975">
    <property type="term" value="P:carbohydrate metabolic process"/>
    <property type="evidence" value="ECO:0007669"/>
    <property type="project" value="UniProtKB-ARBA"/>
</dbReference>
<gene>
    <name evidence="7" type="ORF">PV399_24280</name>
    <name evidence="8" type="ORF">PV666_23800</name>
</gene>
<feature type="signal peptide" evidence="4">
    <location>
        <begin position="1"/>
        <end position="32"/>
    </location>
</feature>
<evidence type="ECO:0000256" key="4">
    <source>
        <dbReference type="SAM" id="SignalP"/>
    </source>
</evidence>
<dbReference type="InterPro" id="IPR013783">
    <property type="entry name" value="Ig-like_fold"/>
</dbReference>
<dbReference type="SUPFAM" id="SSF63829">
    <property type="entry name" value="Calcium-dependent phosphotriesterase"/>
    <property type="match status" value="1"/>
</dbReference>
<feature type="domain" description="SD-repeat containing protein B" evidence="5">
    <location>
        <begin position="888"/>
        <end position="999"/>
    </location>
</feature>